<dbReference type="Proteomes" id="UP000009046">
    <property type="component" value="Unassembled WGS sequence"/>
</dbReference>
<dbReference type="OrthoDB" id="6020543at2759"/>
<evidence type="ECO:0000313" key="19">
    <source>
        <dbReference type="Proteomes" id="UP000009046"/>
    </source>
</evidence>
<dbReference type="PRINTS" id="PR00258">
    <property type="entry name" value="SPERACTRCPTR"/>
</dbReference>
<dbReference type="GO" id="GO:0005886">
    <property type="term" value="C:plasma membrane"/>
    <property type="evidence" value="ECO:0007669"/>
    <property type="project" value="TreeGrafter"/>
</dbReference>
<dbReference type="SMART" id="SM00202">
    <property type="entry name" value="SR"/>
    <property type="match status" value="1"/>
</dbReference>
<dbReference type="EMBL" id="AAZO01002829">
    <property type="status" value="NOT_ANNOTATED_CDS"/>
    <property type="molecule type" value="Genomic_DNA"/>
</dbReference>
<keyword evidence="5" id="KW-0732">Signal</keyword>
<keyword evidence="8" id="KW-0720">Serine protease</keyword>
<dbReference type="KEGG" id="phu:Phum_PHUM244050"/>
<dbReference type="InterPro" id="IPR003609">
    <property type="entry name" value="Pan_app"/>
</dbReference>
<evidence type="ECO:0000256" key="11">
    <source>
        <dbReference type="ARBA" id="ARBA00023157"/>
    </source>
</evidence>
<evidence type="ECO:0000313" key="17">
    <source>
        <dbReference type="EMBL" id="EEB13500.1"/>
    </source>
</evidence>
<evidence type="ECO:0000259" key="16">
    <source>
        <dbReference type="PROSITE" id="PS50948"/>
    </source>
</evidence>
<protein>
    <submittedName>
        <fullName evidence="17 18">Uncharacterized protein</fullName>
    </submittedName>
</protein>
<gene>
    <name evidence="18" type="primary">8230773</name>
    <name evidence="17" type="ORF">Phum_PHUM244050</name>
</gene>
<dbReference type="PANTHER" id="PTHR24270">
    <property type="entry name" value="LOW-DENSITY LIPOPROTEIN RECEPTOR-RELATED"/>
    <property type="match status" value="1"/>
</dbReference>
<dbReference type="InterPro" id="IPR036772">
    <property type="entry name" value="SRCR-like_dom_sf"/>
</dbReference>
<feature type="domain" description="SRCR" evidence="15">
    <location>
        <begin position="179"/>
        <end position="280"/>
    </location>
</feature>
<evidence type="ECO:0000256" key="12">
    <source>
        <dbReference type="ARBA" id="ARBA00023180"/>
    </source>
</evidence>
<keyword evidence="10" id="KW-0472">Membrane</keyword>
<reference evidence="18" key="3">
    <citation type="submission" date="2021-02" db="UniProtKB">
        <authorList>
            <consortium name="EnsemblMetazoa"/>
        </authorList>
    </citation>
    <scope>IDENTIFICATION</scope>
    <source>
        <strain evidence="18">USDA</strain>
    </source>
</reference>
<dbReference type="GO" id="GO:0016192">
    <property type="term" value="P:vesicle-mediated transport"/>
    <property type="evidence" value="ECO:0007669"/>
    <property type="project" value="UniProtKB-ARBA"/>
</dbReference>
<keyword evidence="7" id="KW-0378">Hydrolase</keyword>
<dbReference type="PRINTS" id="PR00261">
    <property type="entry name" value="LDLRECEPTOR"/>
</dbReference>
<feature type="disulfide bond" evidence="13">
    <location>
        <begin position="35"/>
        <end position="50"/>
    </location>
</feature>
<comment type="subcellular location">
    <subcellularLocation>
        <location evidence="2">Endomembrane system</location>
    </subcellularLocation>
    <subcellularLocation>
        <location evidence="1">Membrane</location>
        <topology evidence="1">Single-pass membrane protein</topology>
    </subcellularLocation>
</comment>
<reference evidence="17" key="1">
    <citation type="submission" date="2007-04" db="EMBL/GenBank/DDBJ databases">
        <title>Annotation of Pediculus humanus corporis strain USDA.</title>
        <authorList>
            <person name="Kirkness E."/>
            <person name="Hannick L."/>
            <person name="Hass B."/>
            <person name="Bruggner R."/>
            <person name="Lawson D."/>
            <person name="Bidwell S."/>
            <person name="Joardar V."/>
            <person name="Caler E."/>
            <person name="Walenz B."/>
            <person name="Inman J."/>
            <person name="Schobel S."/>
            <person name="Galinsky K."/>
            <person name="Amedeo P."/>
            <person name="Strausberg R."/>
        </authorList>
    </citation>
    <scope>NUCLEOTIDE SEQUENCE</scope>
    <source>
        <strain evidence="17">USDA</strain>
    </source>
</reference>
<dbReference type="GeneID" id="8230773"/>
<feature type="disulfide bond" evidence="13">
    <location>
        <begin position="16"/>
        <end position="28"/>
    </location>
</feature>
<dbReference type="PROSITE" id="PS50068">
    <property type="entry name" value="LDLRA_2"/>
    <property type="match status" value="3"/>
</dbReference>
<dbReference type="EMBL" id="DS235222">
    <property type="protein sequence ID" value="EEB13500.1"/>
    <property type="molecule type" value="Genomic_DNA"/>
</dbReference>
<evidence type="ECO:0000313" key="18">
    <source>
        <dbReference type="EnsemblMetazoa" id="PHUM244050-PA"/>
    </source>
</evidence>
<sequence>MIVSGYHRSHAGYSSCDENHFECKPGECIKKTWVCDGQKDCSNNSDEDMCKAFLKEFKIYKNKKMQRNSNEMWPNINENMCAKLCLKNKNFKCKSFSFDLKNMSCLLSDSNIGLSGQVINQKNWAYYEVIKESLQCKLEDGFYGCLNGKCINISNVCDGKNHCGDGSDENNCEKLGYGIRLAGSNEKFKGRVEIRILGKWGVICDDMFDLRDADVVCRELGFRLGAAEVLQHSHFPLKNPLFLVDDLDCYGNETSIKECTFPGWGKHNCGAQETVGVICKVPGVECANGQWQCKRSKECISIPYLCDDIPDCDDNSDEDREMCKASCNL</sequence>
<feature type="disulfide bond" evidence="13">
    <location>
        <begin position="145"/>
        <end position="163"/>
    </location>
</feature>
<evidence type="ECO:0000256" key="10">
    <source>
        <dbReference type="ARBA" id="ARBA00023136"/>
    </source>
</evidence>
<evidence type="ECO:0000256" key="9">
    <source>
        <dbReference type="ARBA" id="ARBA00022989"/>
    </source>
</evidence>
<evidence type="ECO:0000256" key="13">
    <source>
        <dbReference type="PROSITE-ProRule" id="PRU00124"/>
    </source>
</evidence>
<evidence type="ECO:0000256" key="7">
    <source>
        <dbReference type="ARBA" id="ARBA00022801"/>
    </source>
</evidence>
<feature type="disulfide bond" evidence="14">
    <location>
        <begin position="249"/>
        <end position="259"/>
    </location>
</feature>
<dbReference type="InterPro" id="IPR002172">
    <property type="entry name" value="LDrepeatLR_classA_rpt"/>
</dbReference>
<dbReference type="InterPro" id="IPR050685">
    <property type="entry name" value="LDLR"/>
</dbReference>
<evidence type="ECO:0000256" key="4">
    <source>
        <dbReference type="ARBA" id="ARBA00022692"/>
    </source>
</evidence>
<dbReference type="InterPro" id="IPR023415">
    <property type="entry name" value="LDLR_class-A_CS"/>
</dbReference>
<dbReference type="CDD" id="cd00112">
    <property type="entry name" value="LDLa"/>
    <property type="match status" value="3"/>
</dbReference>
<keyword evidence="3" id="KW-0645">Protease</keyword>
<dbReference type="PROSITE" id="PS50287">
    <property type="entry name" value="SRCR_2"/>
    <property type="match status" value="1"/>
</dbReference>
<dbReference type="AlphaFoldDB" id="E0VJE4"/>
<evidence type="ECO:0000256" key="1">
    <source>
        <dbReference type="ARBA" id="ARBA00004167"/>
    </source>
</evidence>
<name>E0VJE4_PEDHC</name>
<evidence type="ECO:0000256" key="14">
    <source>
        <dbReference type="PROSITE-ProRule" id="PRU00196"/>
    </source>
</evidence>
<evidence type="ECO:0000259" key="15">
    <source>
        <dbReference type="PROSITE" id="PS50287"/>
    </source>
</evidence>
<keyword evidence="12" id="KW-0325">Glycoprotein</keyword>
<keyword evidence="9" id="KW-1133">Transmembrane helix</keyword>
<dbReference type="InterPro" id="IPR036055">
    <property type="entry name" value="LDL_receptor-like_sf"/>
</dbReference>
<dbReference type="CTD" id="8230773"/>
<evidence type="ECO:0000256" key="3">
    <source>
        <dbReference type="ARBA" id="ARBA00022670"/>
    </source>
</evidence>
<dbReference type="Gene3D" id="3.50.4.10">
    <property type="entry name" value="Hepatocyte Growth Factor"/>
    <property type="match status" value="1"/>
</dbReference>
<dbReference type="SUPFAM" id="SSF57424">
    <property type="entry name" value="LDL receptor-like module"/>
    <property type="match status" value="3"/>
</dbReference>
<dbReference type="Pfam" id="PF00530">
    <property type="entry name" value="SRCR"/>
    <property type="match status" value="1"/>
</dbReference>
<dbReference type="GO" id="GO:0008236">
    <property type="term" value="F:serine-type peptidase activity"/>
    <property type="evidence" value="ECO:0007669"/>
    <property type="project" value="UniProtKB-KW"/>
</dbReference>
<dbReference type="CDD" id="cd01099">
    <property type="entry name" value="PAN_AP_HGF"/>
    <property type="match status" value="1"/>
</dbReference>
<dbReference type="GO" id="GO:0012505">
    <property type="term" value="C:endomembrane system"/>
    <property type="evidence" value="ECO:0007669"/>
    <property type="project" value="UniProtKB-SubCell"/>
</dbReference>
<dbReference type="OMA" id="CTGVKKC"/>
<dbReference type="InterPro" id="IPR001190">
    <property type="entry name" value="SRCR"/>
</dbReference>
<dbReference type="InParanoid" id="E0VJE4"/>
<dbReference type="SMART" id="SM00473">
    <property type="entry name" value="PAN_AP"/>
    <property type="match status" value="1"/>
</dbReference>
<dbReference type="SMART" id="SM00192">
    <property type="entry name" value="LDLa"/>
    <property type="match status" value="3"/>
</dbReference>
<keyword evidence="4" id="KW-0812">Transmembrane</keyword>
<feature type="disulfide bond" evidence="13">
    <location>
        <begin position="23"/>
        <end position="41"/>
    </location>
</feature>
<dbReference type="FunFam" id="3.10.250.10:FF:000005">
    <property type="entry name" value="Neurotrypsin isoform A"/>
    <property type="match status" value="1"/>
</dbReference>
<comment type="caution">
    <text evidence="14">Lacks conserved residue(s) required for the propagation of feature annotation.</text>
</comment>
<dbReference type="GO" id="GO:0006508">
    <property type="term" value="P:proteolysis"/>
    <property type="evidence" value="ECO:0007669"/>
    <property type="project" value="UniProtKB-KW"/>
</dbReference>
<keyword evidence="6" id="KW-0677">Repeat</keyword>
<dbReference type="EnsemblMetazoa" id="PHUM244050-RA">
    <property type="protein sequence ID" value="PHUM244050-PA"/>
    <property type="gene ID" value="PHUM244050"/>
</dbReference>
<proteinExistence type="predicted"/>
<dbReference type="Gene3D" id="4.10.400.10">
    <property type="entry name" value="Low-density Lipoprotein Receptor"/>
    <property type="match status" value="3"/>
</dbReference>
<keyword evidence="11 14" id="KW-1015">Disulfide bond</keyword>
<evidence type="ECO:0000256" key="6">
    <source>
        <dbReference type="ARBA" id="ARBA00022737"/>
    </source>
</evidence>
<keyword evidence="19" id="KW-1185">Reference proteome</keyword>
<dbReference type="PROSITE" id="PS50948">
    <property type="entry name" value="PAN"/>
    <property type="match status" value="1"/>
</dbReference>
<dbReference type="eggNOG" id="KOG3627">
    <property type="taxonomic scope" value="Eukaryota"/>
</dbReference>
<dbReference type="SUPFAM" id="SSF56487">
    <property type="entry name" value="SRCR-like"/>
    <property type="match status" value="1"/>
</dbReference>
<accession>E0VJE4</accession>
<feature type="disulfide bond" evidence="13">
    <location>
        <begin position="157"/>
        <end position="172"/>
    </location>
</feature>
<evidence type="ECO:0000256" key="8">
    <source>
        <dbReference type="ARBA" id="ARBA00022825"/>
    </source>
</evidence>
<dbReference type="SUPFAM" id="SSF57414">
    <property type="entry name" value="Hairpin loop containing domain-like"/>
    <property type="match status" value="1"/>
</dbReference>
<reference evidence="17" key="2">
    <citation type="submission" date="2007-04" db="EMBL/GenBank/DDBJ databases">
        <title>The genome of the human body louse.</title>
        <authorList>
            <consortium name="The Human Body Louse Genome Consortium"/>
            <person name="Kirkness E."/>
            <person name="Walenz B."/>
            <person name="Hass B."/>
            <person name="Bruggner R."/>
            <person name="Strausberg R."/>
        </authorList>
    </citation>
    <scope>NUCLEOTIDE SEQUENCE</scope>
    <source>
        <strain evidence="17">USDA</strain>
    </source>
</reference>
<dbReference type="Pfam" id="PF00024">
    <property type="entry name" value="PAN_1"/>
    <property type="match status" value="1"/>
</dbReference>
<organism>
    <name type="scientific">Pediculus humanus subsp. corporis</name>
    <name type="common">Body louse</name>
    <dbReference type="NCBI Taxonomy" id="121224"/>
    <lineage>
        <taxon>Eukaryota</taxon>
        <taxon>Metazoa</taxon>
        <taxon>Ecdysozoa</taxon>
        <taxon>Arthropoda</taxon>
        <taxon>Hexapoda</taxon>
        <taxon>Insecta</taxon>
        <taxon>Pterygota</taxon>
        <taxon>Neoptera</taxon>
        <taxon>Paraneoptera</taxon>
        <taxon>Psocodea</taxon>
        <taxon>Troctomorpha</taxon>
        <taxon>Phthiraptera</taxon>
        <taxon>Anoplura</taxon>
        <taxon>Pediculidae</taxon>
        <taxon>Pediculus</taxon>
    </lineage>
</organism>
<dbReference type="STRING" id="121224.E0VJE4"/>
<feature type="domain" description="Apple" evidence="16">
    <location>
        <begin position="50"/>
        <end position="131"/>
    </location>
</feature>
<dbReference type="Pfam" id="PF00057">
    <property type="entry name" value="Ldl_recept_a"/>
    <property type="match status" value="3"/>
</dbReference>
<dbReference type="PROSITE" id="PS01209">
    <property type="entry name" value="LDLRA_1"/>
    <property type="match status" value="3"/>
</dbReference>
<dbReference type="Gene3D" id="3.10.250.10">
    <property type="entry name" value="SRCR-like domain"/>
    <property type="match status" value="1"/>
</dbReference>
<dbReference type="HOGENOM" id="CLU_845447_0_0_1"/>
<dbReference type="VEuPathDB" id="VectorBase:PHUM244050"/>
<evidence type="ECO:0000256" key="2">
    <source>
        <dbReference type="ARBA" id="ARBA00004308"/>
    </source>
</evidence>
<dbReference type="RefSeq" id="XP_002426238.1">
    <property type="nucleotide sequence ID" value="XM_002426193.1"/>
</dbReference>
<evidence type="ECO:0000256" key="5">
    <source>
        <dbReference type="ARBA" id="ARBA00022729"/>
    </source>
</evidence>